<dbReference type="RefSeq" id="WP_284031171.1">
    <property type="nucleotide sequence ID" value="NZ_CP126154.1"/>
</dbReference>
<dbReference type="InterPro" id="IPR040624">
    <property type="entry name" value="HalOD1"/>
</dbReference>
<dbReference type="Pfam" id="PF18545">
    <property type="entry name" value="HalOD1"/>
    <property type="match status" value="1"/>
</dbReference>
<reference evidence="2 3" key="1">
    <citation type="journal article" date="2019" name="Int. J. Syst. Evol. Microbiol.">
        <title>The Global Catalogue of Microorganisms (GCM) 10K type strain sequencing project: providing services to taxonomists for standard genome sequencing and annotation.</title>
        <authorList>
            <consortium name="The Broad Institute Genomics Platform"/>
            <consortium name="The Broad Institute Genome Sequencing Center for Infectious Disease"/>
            <person name="Wu L."/>
            <person name="Ma J."/>
        </authorList>
    </citation>
    <scope>NUCLEOTIDE SEQUENCE [LARGE SCALE GENOMIC DNA]</scope>
    <source>
        <strain evidence="2 3">DT31</strain>
    </source>
</reference>
<sequence>MDDGSRVSGGADAGVTAAFDAVARVGFDAARGVYRVHRRPDHPEPVSYLVVEGVSAVTGRSMRDLDPLNDTLDPDALDAVLGDDSRSNASVRFEYAGCRIEVSGTGEVLIRPS</sequence>
<evidence type="ECO:0000259" key="1">
    <source>
        <dbReference type="Pfam" id="PF18545"/>
    </source>
</evidence>
<name>A0ABD5WFP4_9EURY</name>
<organism evidence="2 3">
    <name type="scientific">Halobaculum lipolyticum</name>
    <dbReference type="NCBI Taxonomy" id="3032001"/>
    <lineage>
        <taxon>Archaea</taxon>
        <taxon>Methanobacteriati</taxon>
        <taxon>Methanobacteriota</taxon>
        <taxon>Stenosarchaea group</taxon>
        <taxon>Halobacteria</taxon>
        <taxon>Halobacteriales</taxon>
        <taxon>Haloferacaceae</taxon>
        <taxon>Halobaculum</taxon>
    </lineage>
</organism>
<keyword evidence="3" id="KW-1185">Reference proteome</keyword>
<proteinExistence type="predicted"/>
<accession>A0ABD5WFP4</accession>
<dbReference type="AlphaFoldDB" id="A0ABD5WFP4"/>
<dbReference type="GeneID" id="81126039"/>
<gene>
    <name evidence="2" type="ORF">ACFQL9_11735</name>
</gene>
<dbReference type="Proteomes" id="UP001596461">
    <property type="component" value="Unassembled WGS sequence"/>
</dbReference>
<protein>
    <submittedName>
        <fullName evidence="2">HalOD1 output domain-containing protein</fullName>
    </submittedName>
</protein>
<comment type="caution">
    <text evidence="2">The sequence shown here is derived from an EMBL/GenBank/DDBJ whole genome shotgun (WGS) entry which is preliminary data.</text>
</comment>
<dbReference type="EMBL" id="JBHTAH010000009">
    <property type="protein sequence ID" value="MFC7070315.1"/>
    <property type="molecule type" value="Genomic_DNA"/>
</dbReference>
<evidence type="ECO:0000313" key="2">
    <source>
        <dbReference type="EMBL" id="MFC7070315.1"/>
    </source>
</evidence>
<feature type="domain" description="Halobacterial output" evidence="1">
    <location>
        <begin position="44"/>
        <end position="112"/>
    </location>
</feature>
<evidence type="ECO:0000313" key="3">
    <source>
        <dbReference type="Proteomes" id="UP001596461"/>
    </source>
</evidence>